<evidence type="ECO:0000313" key="2">
    <source>
        <dbReference type="EMBL" id="MFD1862576.1"/>
    </source>
</evidence>
<protein>
    <recommendedName>
        <fullName evidence="4">FeoB-associated Cys-rich membrane protein</fullName>
    </recommendedName>
</protein>
<keyword evidence="1" id="KW-1133">Transmembrane helix</keyword>
<evidence type="ECO:0000256" key="1">
    <source>
        <dbReference type="SAM" id="Phobius"/>
    </source>
</evidence>
<dbReference type="Proteomes" id="UP001597273">
    <property type="component" value="Unassembled WGS sequence"/>
</dbReference>
<gene>
    <name evidence="2" type="ORF">ACFSDB_06515</name>
</gene>
<name>A0ABW4QG83_9BACL</name>
<dbReference type="EMBL" id="JBHUFW010000004">
    <property type="protein sequence ID" value="MFD1862576.1"/>
    <property type="molecule type" value="Genomic_DNA"/>
</dbReference>
<accession>A0ABW4QG83</accession>
<organism evidence="2 3">
    <name type="scientific">Planococcus chinensis</name>
    <dbReference type="NCBI Taxonomy" id="272917"/>
    <lineage>
        <taxon>Bacteria</taxon>
        <taxon>Bacillati</taxon>
        <taxon>Bacillota</taxon>
        <taxon>Bacilli</taxon>
        <taxon>Bacillales</taxon>
        <taxon>Caryophanaceae</taxon>
        <taxon>Planococcus</taxon>
    </lineage>
</organism>
<keyword evidence="1" id="KW-0472">Membrane</keyword>
<feature type="transmembrane region" description="Helical" evidence="1">
    <location>
        <begin position="6"/>
        <end position="23"/>
    </location>
</feature>
<comment type="caution">
    <text evidence="2">The sequence shown here is derived from an EMBL/GenBank/DDBJ whole genome shotgun (WGS) entry which is preliminary data.</text>
</comment>
<dbReference type="RefSeq" id="WP_204892386.1">
    <property type="nucleotide sequence ID" value="NZ_JBHUFW010000004.1"/>
</dbReference>
<proteinExistence type="predicted"/>
<evidence type="ECO:0000313" key="3">
    <source>
        <dbReference type="Proteomes" id="UP001597273"/>
    </source>
</evidence>
<reference evidence="3" key="1">
    <citation type="journal article" date="2019" name="Int. J. Syst. Evol. Microbiol.">
        <title>The Global Catalogue of Microorganisms (GCM) 10K type strain sequencing project: providing services to taxonomists for standard genome sequencing and annotation.</title>
        <authorList>
            <consortium name="The Broad Institute Genomics Platform"/>
            <consortium name="The Broad Institute Genome Sequencing Center for Infectious Disease"/>
            <person name="Wu L."/>
            <person name="Ma J."/>
        </authorList>
    </citation>
    <scope>NUCLEOTIDE SEQUENCE [LARGE SCALE GENOMIC DNA]</scope>
    <source>
        <strain evidence="3">CGMCC 1.15475</strain>
    </source>
</reference>
<keyword evidence="1" id="KW-0812">Transmembrane</keyword>
<keyword evidence="3" id="KW-1185">Reference proteome</keyword>
<evidence type="ECO:0008006" key="4">
    <source>
        <dbReference type="Google" id="ProtNLM"/>
    </source>
</evidence>
<sequence>MEFKDVIFILMGLLFVFALFKGWRKIDPESKKETKKESAPIHDCCSLERIKS</sequence>